<protein>
    <submittedName>
        <fullName evidence="1">Uncharacterized protein</fullName>
    </submittedName>
</protein>
<organism evidence="1 2">
    <name type="scientific">Clostridium estertheticum subsp. estertheticum</name>
    <dbReference type="NCBI Taxonomy" id="1552"/>
    <lineage>
        <taxon>Bacteria</taxon>
        <taxon>Bacillati</taxon>
        <taxon>Bacillota</taxon>
        <taxon>Clostridia</taxon>
        <taxon>Eubacteriales</taxon>
        <taxon>Clostridiaceae</taxon>
        <taxon>Clostridium</taxon>
    </lineage>
</organism>
<dbReference type="STRING" id="1552.A7L45_16430"/>
<gene>
    <name evidence="1" type="ORF">A7L45_16430</name>
</gene>
<dbReference type="AlphaFoldDB" id="A0A1J0GKX7"/>
<dbReference type="KEGG" id="ceu:A7L45_16430"/>
<reference evidence="2" key="1">
    <citation type="journal article" date="2016" name="Front. Microbiol.">
        <title>Complete Genome Sequence of Clostridium estertheticum DSM 8809, a Microbe Identified in Spoiled Vacuum Packed Beef.</title>
        <authorList>
            <person name="Yu Z."/>
            <person name="Gunn L."/>
            <person name="Brennan E."/>
            <person name="Reid R."/>
            <person name="Wall P.G."/>
            <person name="Gaora O.P."/>
            <person name="Hurley D."/>
            <person name="Bolton D."/>
            <person name="Fanning S."/>
        </authorList>
    </citation>
    <scope>NUCLEOTIDE SEQUENCE [LARGE SCALE GENOMIC DNA]</scope>
    <source>
        <strain evidence="2">DSM 8809</strain>
    </source>
</reference>
<dbReference type="EMBL" id="CP015756">
    <property type="protein sequence ID" value="APC41550.1"/>
    <property type="molecule type" value="Genomic_DNA"/>
</dbReference>
<dbReference type="RefSeq" id="WP_071613842.1">
    <property type="nucleotide sequence ID" value="NZ_CP015756.1"/>
</dbReference>
<name>A0A1J0GKX7_9CLOT</name>
<evidence type="ECO:0000313" key="1">
    <source>
        <dbReference type="EMBL" id="APC41550.1"/>
    </source>
</evidence>
<evidence type="ECO:0000313" key="2">
    <source>
        <dbReference type="Proteomes" id="UP000182569"/>
    </source>
</evidence>
<proteinExistence type="predicted"/>
<dbReference type="Proteomes" id="UP000182569">
    <property type="component" value="Chromosome"/>
</dbReference>
<keyword evidence="2" id="KW-1185">Reference proteome</keyword>
<sequence>MERSFMVTKESKYLQDLNKVIVFSEQQREFVKKFFIEEEIETSVYMMGGNGFMNCSFEEYNKKGIRLSIQPSENDLIKFCKMLCKPDENNLYAFKKSSKISKEFSQKCVNEKIVINLSGPRISDYFESLGCYGCSYSQFPNGENLYIKVESKHLKETDVVEGFIEIKLSDFYIAKEKFESENRCNEV</sequence>
<dbReference type="OrthoDB" id="9998474at2"/>
<accession>A0A1J0GKX7</accession>